<evidence type="ECO:0000256" key="6">
    <source>
        <dbReference type="ARBA" id="ARBA00022917"/>
    </source>
</evidence>
<dbReference type="FunFam" id="3.40.50.12230:FF:000001">
    <property type="entry name" value="Methionyl-tRNA formyltransferase"/>
    <property type="match status" value="1"/>
</dbReference>
<evidence type="ECO:0000256" key="1">
    <source>
        <dbReference type="ARBA" id="ARBA00002606"/>
    </source>
</evidence>
<dbReference type="InterPro" id="IPR044135">
    <property type="entry name" value="Met-tRNA-FMT_C"/>
</dbReference>
<comment type="caution">
    <text evidence="11">The sequence shown here is derived from an EMBL/GenBank/DDBJ whole genome shotgun (WGS) entry which is preliminary data.</text>
</comment>
<dbReference type="GO" id="GO:0005829">
    <property type="term" value="C:cytosol"/>
    <property type="evidence" value="ECO:0007669"/>
    <property type="project" value="TreeGrafter"/>
</dbReference>
<evidence type="ECO:0000259" key="10">
    <source>
        <dbReference type="Pfam" id="PF02911"/>
    </source>
</evidence>
<feature type="domain" description="Formyl transferase C-terminal" evidence="10">
    <location>
        <begin position="202"/>
        <end position="299"/>
    </location>
</feature>
<dbReference type="NCBIfam" id="TIGR00460">
    <property type="entry name" value="fmt"/>
    <property type="match status" value="1"/>
</dbReference>
<dbReference type="InterPro" id="IPR036477">
    <property type="entry name" value="Formyl_transf_N_sf"/>
</dbReference>
<keyword evidence="6 8" id="KW-0648">Protein biosynthesis</keyword>
<dbReference type="Pfam" id="PF00551">
    <property type="entry name" value="Formyl_trans_N"/>
    <property type="match status" value="1"/>
</dbReference>
<dbReference type="InterPro" id="IPR005793">
    <property type="entry name" value="Formyl_trans_C"/>
</dbReference>
<accession>A0A9X3WNE0</accession>
<dbReference type="EC" id="2.1.2.9" evidence="3 8"/>
<dbReference type="EMBL" id="JAMQJZ010000006">
    <property type="protein sequence ID" value="MDC3420541.1"/>
    <property type="molecule type" value="Genomic_DNA"/>
</dbReference>
<dbReference type="InterPro" id="IPR041711">
    <property type="entry name" value="Met-tRNA-FMT_N"/>
</dbReference>
<dbReference type="InterPro" id="IPR005794">
    <property type="entry name" value="Fmt"/>
</dbReference>
<dbReference type="InterPro" id="IPR001555">
    <property type="entry name" value="GART_AS"/>
</dbReference>
<evidence type="ECO:0000256" key="7">
    <source>
        <dbReference type="ARBA" id="ARBA00048558"/>
    </source>
</evidence>
<comment type="function">
    <text evidence="1 8">Attaches a formyl group to the free amino group of methionyl-tRNA(fMet). The formyl group appears to play a dual role in the initiator identity of N-formylmethionyl-tRNA by promoting its recognition by IF2 and preventing the misappropriation of this tRNA by the elongation apparatus.</text>
</comment>
<dbReference type="HAMAP" id="MF_00182">
    <property type="entry name" value="Formyl_trans"/>
    <property type="match status" value="1"/>
</dbReference>
<dbReference type="Gene3D" id="3.40.50.170">
    <property type="entry name" value="Formyl transferase, N-terminal domain"/>
    <property type="match status" value="1"/>
</dbReference>
<sequence length="312" mass="34882">MKRIVFMGTPDFAVPVLQQIISDQYEVVLVVTQPDRPKGRKRVLTPPPVKEEALKHNIPVFQPEKIRAEFEHVLNYKPDIIVTAAFGQILPKELLEAPAYGCINVHASLLPELRGGAPIHYAILQGKKETGITIMYMVEKLDAGDIITQKRVTIEEEAHVGTLHDKLAEAGASLLKDTLPTLFNQKATRTKQEDSQATFASNIKREQEKIDWTKSHVEIYNHIRGLHPWPVAFTTLQGKTLKVWWGIKENIHFAANPGEIVRIEDDGFVVCCGDNKGIKITSLQPSGKKRMTASDFLRGTGNEILLGEKLGE</sequence>
<feature type="binding site" evidence="8">
    <location>
        <begin position="108"/>
        <end position="111"/>
    </location>
    <ligand>
        <name>(6S)-5,6,7,8-tetrahydrofolate</name>
        <dbReference type="ChEBI" id="CHEBI:57453"/>
    </ligand>
</feature>
<evidence type="ECO:0000256" key="8">
    <source>
        <dbReference type="HAMAP-Rule" id="MF_00182"/>
    </source>
</evidence>
<dbReference type="SUPFAM" id="SSF50486">
    <property type="entry name" value="FMT C-terminal domain-like"/>
    <property type="match status" value="1"/>
</dbReference>
<dbReference type="SUPFAM" id="SSF53328">
    <property type="entry name" value="Formyltransferase"/>
    <property type="match status" value="1"/>
</dbReference>
<evidence type="ECO:0000259" key="9">
    <source>
        <dbReference type="Pfam" id="PF00551"/>
    </source>
</evidence>
<dbReference type="CDD" id="cd08704">
    <property type="entry name" value="Met_tRNA_FMT_C"/>
    <property type="match status" value="1"/>
</dbReference>
<dbReference type="AlphaFoldDB" id="A0A9X3WNE0"/>
<dbReference type="InterPro" id="IPR002376">
    <property type="entry name" value="Formyl_transf_N"/>
</dbReference>
<dbReference type="Proteomes" id="UP001145072">
    <property type="component" value="Unassembled WGS sequence"/>
</dbReference>
<name>A0A9X3WNE0_9BACI</name>
<dbReference type="FunFam" id="3.40.50.170:FF:000004">
    <property type="entry name" value="Methionyl-tRNA formyltransferase"/>
    <property type="match status" value="1"/>
</dbReference>
<dbReference type="RefSeq" id="WP_259872064.1">
    <property type="nucleotide sequence ID" value="NZ_JAMQJZ010000006.1"/>
</dbReference>
<dbReference type="PANTHER" id="PTHR11138:SF5">
    <property type="entry name" value="METHIONYL-TRNA FORMYLTRANSFERASE, MITOCHONDRIAL"/>
    <property type="match status" value="1"/>
</dbReference>
<feature type="domain" description="Formyl transferase N-terminal" evidence="9">
    <location>
        <begin position="2"/>
        <end position="177"/>
    </location>
</feature>
<comment type="catalytic activity">
    <reaction evidence="7 8">
        <text>L-methionyl-tRNA(fMet) + (6R)-10-formyltetrahydrofolate = N-formyl-L-methionyl-tRNA(fMet) + (6S)-5,6,7,8-tetrahydrofolate + H(+)</text>
        <dbReference type="Rhea" id="RHEA:24380"/>
        <dbReference type="Rhea" id="RHEA-COMP:9952"/>
        <dbReference type="Rhea" id="RHEA-COMP:9953"/>
        <dbReference type="ChEBI" id="CHEBI:15378"/>
        <dbReference type="ChEBI" id="CHEBI:57453"/>
        <dbReference type="ChEBI" id="CHEBI:78530"/>
        <dbReference type="ChEBI" id="CHEBI:78844"/>
        <dbReference type="ChEBI" id="CHEBI:195366"/>
        <dbReference type="EC" id="2.1.2.9"/>
    </reaction>
</comment>
<proteinExistence type="inferred from homology"/>
<keyword evidence="5 8" id="KW-0808">Transferase</keyword>
<evidence type="ECO:0000313" key="11">
    <source>
        <dbReference type="EMBL" id="MDC3420541.1"/>
    </source>
</evidence>
<keyword evidence="12" id="KW-1185">Reference proteome</keyword>
<dbReference type="Pfam" id="PF02911">
    <property type="entry name" value="Formyl_trans_C"/>
    <property type="match status" value="1"/>
</dbReference>
<dbReference type="InterPro" id="IPR011034">
    <property type="entry name" value="Formyl_transferase-like_C_sf"/>
</dbReference>
<dbReference type="PANTHER" id="PTHR11138">
    <property type="entry name" value="METHIONYL-TRNA FORMYLTRANSFERASE"/>
    <property type="match status" value="1"/>
</dbReference>
<comment type="similarity">
    <text evidence="2 8">Belongs to the Fmt family.</text>
</comment>
<evidence type="ECO:0000256" key="2">
    <source>
        <dbReference type="ARBA" id="ARBA00010699"/>
    </source>
</evidence>
<dbReference type="InterPro" id="IPR037022">
    <property type="entry name" value="Formyl_trans_C_sf"/>
</dbReference>
<dbReference type="GO" id="GO:0004479">
    <property type="term" value="F:methionyl-tRNA formyltransferase activity"/>
    <property type="evidence" value="ECO:0007669"/>
    <property type="project" value="UniProtKB-UniRule"/>
</dbReference>
<evidence type="ECO:0000256" key="4">
    <source>
        <dbReference type="ARBA" id="ARBA00016014"/>
    </source>
</evidence>
<dbReference type="PROSITE" id="PS00373">
    <property type="entry name" value="GART"/>
    <property type="match status" value="1"/>
</dbReference>
<dbReference type="Gene3D" id="3.10.25.10">
    <property type="entry name" value="Formyl transferase, C-terminal domain"/>
    <property type="match status" value="1"/>
</dbReference>
<evidence type="ECO:0000256" key="5">
    <source>
        <dbReference type="ARBA" id="ARBA00022679"/>
    </source>
</evidence>
<evidence type="ECO:0000313" key="12">
    <source>
        <dbReference type="Proteomes" id="UP001145072"/>
    </source>
</evidence>
<protein>
    <recommendedName>
        <fullName evidence="4 8">Methionyl-tRNA formyltransferase</fullName>
        <ecNumber evidence="3 8">2.1.2.9</ecNumber>
    </recommendedName>
</protein>
<evidence type="ECO:0000256" key="3">
    <source>
        <dbReference type="ARBA" id="ARBA00012261"/>
    </source>
</evidence>
<organism evidence="11 12">
    <name type="scientific">Aquibacillus koreensis</name>
    <dbReference type="NCBI Taxonomy" id="279446"/>
    <lineage>
        <taxon>Bacteria</taxon>
        <taxon>Bacillati</taxon>
        <taxon>Bacillota</taxon>
        <taxon>Bacilli</taxon>
        <taxon>Bacillales</taxon>
        <taxon>Bacillaceae</taxon>
        <taxon>Aquibacillus</taxon>
    </lineage>
</organism>
<dbReference type="CDD" id="cd08646">
    <property type="entry name" value="FMT_core_Met-tRNA-FMT_N"/>
    <property type="match status" value="1"/>
</dbReference>
<gene>
    <name evidence="8 11" type="primary">fmt</name>
    <name evidence="11" type="ORF">NC661_09200</name>
</gene>
<reference evidence="11" key="1">
    <citation type="submission" date="2022-06" db="EMBL/GenBank/DDBJ databases">
        <title>Aquibacillus sp. a new bacterium isolated from soil saline samples.</title>
        <authorList>
            <person name="Galisteo C."/>
            <person name="De La Haba R."/>
            <person name="Sanchez-Porro C."/>
            <person name="Ventosa A."/>
        </authorList>
    </citation>
    <scope>NUCLEOTIDE SEQUENCE</scope>
    <source>
        <strain evidence="11">JCM 12387</strain>
    </source>
</reference>